<dbReference type="SUPFAM" id="SSF53623">
    <property type="entry name" value="MurD-like peptide ligases, catalytic domain"/>
    <property type="match status" value="1"/>
</dbReference>
<evidence type="ECO:0000256" key="1">
    <source>
        <dbReference type="ARBA" id="ARBA00008276"/>
    </source>
</evidence>
<evidence type="ECO:0000256" key="3">
    <source>
        <dbReference type="ARBA" id="ARBA00022723"/>
    </source>
</evidence>
<sequence>MAIDDWMYASYMRARPYIRGKGDAKTRHPELTRLLLDKLGRPDEGVPAVVITGSKGKGSVAALTFFVLRAAGYRVGLFTSPHLLNVRERIRVDGRAIPEKDFVRLSNVVKKAALDVPEAPEAARYLGPVGLALSLAYLYFREQGVDVAVVESGRGGRFDESSVIDHDVAVLTSMFPEHLEALGPTLRDIVWHKAGIITPSVRDVIIGRQTEEVMAYLKDDRKHEHAFPRWSVFGEDVFAEVLRADLSGTLARLSRLHMSFTTLSSHTHMTGMAPLRTIDVTVALPGAYQAMHAALAWVAAEALIQKSLSDEVIRQGLKSAYWPGRLEVIEWSPLMLLDGAVSDAGAQEALDLMKRSGVSDCRAVVGLSGDKDIAGVVRALQGQCQRIAFTYPKNTYLPRADYSPYVALKCANKKNLDLKSVRSAEFPDLERALSWLRDDLSPDGGCLLLGTQSFVADVLQHFGRTTLDLV</sequence>
<keyword evidence="4" id="KW-0547">Nucleotide-binding</keyword>
<dbReference type="GO" id="GO:0004326">
    <property type="term" value="F:tetrahydrofolylpolyglutamate synthase activity"/>
    <property type="evidence" value="ECO:0007669"/>
    <property type="project" value="InterPro"/>
</dbReference>
<feature type="domain" description="Mur ligase central" evidence="7">
    <location>
        <begin position="51"/>
        <end position="298"/>
    </location>
</feature>
<dbReference type="InterPro" id="IPR036615">
    <property type="entry name" value="Mur_ligase_C_dom_sf"/>
</dbReference>
<dbReference type="Proteomes" id="UP000244338">
    <property type="component" value="Unassembled WGS sequence"/>
</dbReference>
<keyword evidence="6" id="KW-0460">Magnesium</keyword>
<dbReference type="GO" id="GO:0008841">
    <property type="term" value="F:dihydrofolate synthase activity"/>
    <property type="evidence" value="ECO:0007669"/>
    <property type="project" value="TreeGrafter"/>
</dbReference>
<dbReference type="NCBIfam" id="TIGR01499">
    <property type="entry name" value="folC"/>
    <property type="match status" value="1"/>
</dbReference>
<dbReference type="InterPro" id="IPR036565">
    <property type="entry name" value="Mur-like_cat_sf"/>
</dbReference>
<comment type="caution">
    <text evidence="8">The sequence shown here is derived from an EMBL/GenBank/DDBJ whole genome shotgun (WGS) entry which is preliminary data.</text>
</comment>
<keyword evidence="5" id="KW-0067">ATP-binding</keyword>
<dbReference type="PANTHER" id="PTHR11136:SF0">
    <property type="entry name" value="DIHYDROFOLATE SYNTHETASE-RELATED"/>
    <property type="match status" value="1"/>
</dbReference>
<dbReference type="Gene3D" id="3.40.1190.10">
    <property type="entry name" value="Mur-like, catalytic domain"/>
    <property type="match status" value="1"/>
</dbReference>
<dbReference type="InterPro" id="IPR013221">
    <property type="entry name" value="Mur_ligase_cen"/>
</dbReference>
<dbReference type="SUPFAM" id="SSF53244">
    <property type="entry name" value="MurD-like peptide ligases, peptide-binding domain"/>
    <property type="match status" value="1"/>
</dbReference>
<proteinExistence type="inferred from homology"/>
<dbReference type="AlphaFoldDB" id="A0A2R6Y572"/>
<dbReference type="Gene3D" id="3.90.190.20">
    <property type="entry name" value="Mur ligase, C-terminal domain"/>
    <property type="match status" value="1"/>
</dbReference>
<evidence type="ECO:0000313" key="8">
    <source>
        <dbReference type="EMBL" id="PTQ57821.1"/>
    </source>
</evidence>
<keyword evidence="3" id="KW-0479">Metal-binding</keyword>
<comment type="similarity">
    <text evidence="1">Belongs to the folylpolyglutamate synthase family.</text>
</comment>
<accession>A0A2R6Y572</accession>
<keyword evidence="2" id="KW-0436">Ligase</keyword>
<dbReference type="GO" id="GO:0005524">
    <property type="term" value="F:ATP binding"/>
    <property type="evidence" value="ECO:0007669"/>
    <property type="project" value="UniProtKB-KW"/>
</dbReference>
<evidence type="ECO:0000313" key="9">
    <source>
        <dbReference type="Proteomes" id="UP000244338"/>
    </source>
</evidence>
<protein>
    <submittedName>
        <fullName evidence="8">Dihydrofolate synthase</fullName>
    </submittedName>
</protein>
<dbReference type="Pfam" id="PF08245">
    <property type="entry name" value="Mur_ligase_M"/>
    <property type="match status" value="1"/>
</dbReference>
<name>A0A2R6Y572_9BACL</name>
<evidence type="ECO:0000256" key="2">
    <source>
        <dbReference type="ARBA" id="ARBA00022598"/>
    </source>
</evidence>
<reference evidence="9" key="1">
    <citation type="journal article" date="2018" name="Sci. Rep.">
        <title>Lignite coal burning seam in the remote Altai Mountains harbors a hydrogen-driven thermophilic microbial community.</title>
        <authorList>
            <person name="Kadnikov V.V."/>
            <person name="Mardanov A.V."/>
            <person name="Ivasenko D.A."/>
            <person name="Antsiferov D.V."/>
            <person name="Beletsky A.V."/>
            <person name="Karnachuk O.V."/>
            <person name="Ravin N.V."/>
        </authorList>
    </citation>
    <scope>NUCLEOTIDE SEQUENCE [LARGE SCALE GENOMIC DNA]</scope>
</reference>
<evidence type="ECO:0000256" key="6">
    <source>
        <dbReference type="ARBA" id="ARBA00022842"/>
    </source>
</evidence>
<dbReference type="GO" id="GO:0005737">
    <property type="term" value="C:cytoplasm"/>
    <property type="evidence" value="ECO:0007669"/>
    <property type="project" value="TreeGrafter"/>
</dbReference>
<dbReference type="EMBL" id="PEBX01000002">
    <property type="protein sequence ID" value="PTQ57821.1"/>
    <property type="molecule type" value="Genomic_DNA"/>
</dbReference>
<evidence type="ECO:0000256" key="4">
    <source>
        <dbReference type="ARBA" id="ARBA00022741"/>
    </source>
</evidence>
<dbReference type="PANTHER" id="PTHR11136">
    <property type="entry name" value="FOLYLPOLYGLUTAMATE SYNTHASE-RELATED"/>
    <property type="match status" value="1"/>
</dbReference>
<evidence type="ECO:0000259" key="7">
    <source>
        <dbReference type="Pfam" id="PF08245"/>
    </source>
</evidence>
<gene>
    <name evidence="8" type="ORF">BSOLF_0683</name>
</gene>
<dbReference type="InterPro" id="IPR001645">
    <property type="entry name" value="Folylpolyglutamate_synth"/>
</dbReference>
<dbReference type="GO" id="GO:0046872">
    <property type="term" value="F:metal ion binding"/>
    <property type="evidence" value="ECO:0007669"/>
    <property type="project" value="UniProtKB-KW"/>
</dbReference>
<evidence type="ECO:0000256" key="5">
    <source>
        <dbReference type="ARBA" id="ARBA00022840"/>
    </source>
</evidence>
<organism evidence="8 9">
    <name type="scientific">Candidatus Carbonibacillus altaicus</name>
    <dbReference type="NCBI Taxonomy" id="2163959"/>
    <lineage>
        <taxon>Bacteria</taxon>
        <taxon>Bacillati</taxon>
        <taxon>Bacillota</taxon>
        <taxon>Bacilli</taxon>
        <taxon>Bacillales</taxon>
        <taxon>Candidatus Carbonibacillus</taxon>
    </lineage>
</organism>